<dbReference type="GO" id="GO:0046718">
    <property type="term" value="P:symbiont entry into host cell"/>
    <property type="evidence" value="ECO:0007669"/>
    <property type="project" value="InterPro"/>
</dbReference>
<dbReference type="Gene3D" id="3.90.1340.10">
    <property type="entry name" value="Phage tail collar domain"/>
    <property type="match status" value="1"/>
</dbReference>
<name>A0AAX2RZS0_HISSO</name>
<feature type="non-terminal residue" evidence="5">
    <location>
        <position position="505"/>
    </location>
</feature>
<dbReference type="InterPro" id="IPR037053">
    <property type="entry name" value="Phage_tail_collar_dom_sf"/>
</dbReference>
<protein>
    <submittedName>
        <fullName evidence="5">Phage tail protein</fullName>
    </submittedName>
</protein>
<organism evidence="5 6">
    <name type="scientific">Histophilus somni</name>
    <name type="common">Haemophilus somnus</name>
    <dbReference type="NCBI Taxonomy" id="731"/>
    <lineage>
        <taxon>Bacteria</taxon>
        <taxon>Pseudomonadati</taxon>
        <taxon>Pseudomonadota</taxon>
        <taxon>Gammaproteobacteria</taxon>
        <taxon>Pasteurellales</taxon>
        <taxon>Pasteurellaceae</taxon>
        <taxon>Histophilus</taxon>
    </lineage>
</organism>
<dbReference type="PANTHER" id="PTHR35191:SF1">
    <property type="entry name" value="PROPHAGE SIDE TAIL FIBER PROTEIN HOMOLOG STFQ-RELATED"/>
    <property type="match status" value="1"/>
</dbReference>
<sequence length="505" mass="55312">MTKTYYSVLTQHGEQLITSAIANKKPLQLLKMAIGDGNGQAVTPTREATKLAKQVYSNNVSAISVDPRNHQQVIFELLIPETEGGFWIREIGLFDNNDKLVAYANCPESFKPQLSSGSGKVQIIRLILAVSSSDAVELKIDNDVIFAKTGQLQPKTINGNSQNKIDEDGHTHEITKASTSQQGIVQLTNETTSDSETLALTAKAGKELAKKLEEYIPKTQKSDLTNSSSSDTVATSKAVKTAYDKAEDARKLAESKQSKQTTLSGYGITDFQVKTGSDDVDNYKTDGHYYFASGQHLPDNNGAWHIEVVSGGQTTAVRQIARKANDTGVKTRFFNGLSWTAWKSVGGDGVPLGAIVAFPKEVKNPTGFLKCDGTTIEQRTYPDLYRTLGDKNTLPNLTRSDVGMTAYFATDKIPEGWIAFDEIREKVKEDTYPELYKYLIEKYTSIDNVPKAEDRFLRNAHGELKVGMTQLGSLIGADSTDGNGAFSPYVKAIKNTYQETVDQVG</sequence>
<dbReference type="Pfam" id="PF07484">
    <property type="entry name" value="Collar"/>
    <property type="match status" value="1"/>
</dbReference>
<comment type="caution">
    <text evidence="5">The sequence shown here is derived from an EMBL/GenBank/DDBJ whole genome shotgun (WGS) entry which is preliminary data.</text>
</comment>
<evidence type="ECO:0000313" key="6">
    <source>
        <dbReference type="Proteomes" id="UP000297565"/>
    </source>
</evidence>
<dbReference type="Pfam" id="PF12571">
    <property type="entry name" value="Phage_tail_fib"/>
    <property type="match status" value="1"/>
</dbReference>
<evidence type="ECO:0000256" key="2">
    <source>
        <dbReference type="ARBA" id="ARBA00022581"/>
    </source>
</evidence>
<dbReference type="InterPro" id="IPR005068">
    <property type="entry name" value="Phage_lambda_Stf-r2"/>
</dbReference>
<proteinExistence type="predicted"/>
<dbReference type="SUPFAM" id="SSF88874">
    <property type="entry name" value="Receptor-binding domain of short tail fibre protein gp12"/>
    <property type="match status" value="1"/>
</dbReference>
<dbReference type="GO" id="GO:0019062">
    <property type="term" value="P:virion attachment to host cell"/>
    <property type="evidence" value="ECO:0007669"/>
    <property type="project" value="InterPro"/>
</dbReference>
<dbReference type="AlphaFoldDB" id="A0AAX2RZS0"/>
<feature type="domain" description="Phage tail fibre protein N-terminal" evidence="4">
    <location>
        <begin position="1"/>
        <end position="148"/>
    </location>
</feature>
<accession>A0AAX2RZS0</accession>
<keyword evidence="2" id="KW-0945">Host-virus interaction</keyword>
<evidence type="ECO:0000259" key="3">
    <source>
        <dbReference type="Pfam" id="PF07484"/>
    </source>
</evidence>
<evidence type="ECO:0000313" key="5">
    <source>
        <dbReference type="EMBL" id="TEW26744.1"/>
    </source>
</evidence>
<reference evidence="5 6" key="1">
    <citation type="submission" date="2019-03" db="EMBL/GenBank/DDBJ databases">
        <title>Horizontal Gene Transfer Machinery in Histophilus somni.</title>
        <authorList>
            <person name="Mostafa Nazari M."/>
            <person name="Liljebjelke K."/>
        </authorList>
    </citation>
    <scope>NUCLEOTIDE SEQUENCE [LARGE SCALE GENOMIC DNA]</scope>
    <source>
        <strain evidence="5 6">UOC-EPH-KLM-04</strain>
    </source>
</reference>
<dbReference type="InterPro" id="IPR051934">
    <property type="entry name" value="Phage_Tail_Fiber_Structural"/>
</dbReference>
<dbReference type="Proteomes" id="UP000297565">
    <property type="component" value="Unassembled WGS sequence"/>
</dbReference>
<comment type="subcellular location">
    <subcellularLocation>
        <location evidence="1">Virion</location>
    </subcellularLocation>
</comment>
<evidence type="ECO:0000256" key="1">
    <source>
        <dbReference type="ARBA" id="ARBA00004328"/>
    </source>
</evidence>
<dbReference type="InterPro" id="IPR022225">
    <property type="entry name" value="Phage_tail_fibre_N"/>
</dbReference>
<dbReference type="RefSeq" id="WP_205703276.1">
    <property type="nucleotide sequence ID" value="NZ_SMNW01000074.1"/>
</dbReference>
<dbReference type="CDD" id="cd19958">
    <property type="entry name" value="pyocin_knob"/>
    <property type="match status" value="1"/>
</dbReference>
<dbReference type="PANTHER" id="PTHR35191">
    <property type="entry name" value="PROPHAGE SIDE TAIL FIBER PROTEIN HOMOLOG STFQ-RELATED"/>
    <property type="match status" value="1"/>
</dbReference>
<dbReference type="EMBL" id="SNRV01000047">
    <property type="protein sequence ID" value="TEW26744.1"/>
    <property type="molecule type" value="Genomic_DNA"/>
</dbReference>
<gene>
    <name evidence="5" type="ORF">E2R48_10160</name>
</gene>
<dbReference type="Pfam" id="PF03406">
    <property type="entry name" value="Phage_fiber_2"/>
    <property type="match status" value="2"/>
</dbReference>
<dbReference type="InterPro" id="IPR011083">
    <property type="entry name" value="Phage_tail_collar_dom"/>
</dbReference>
<evidence type="ECO:0000259" key="4">
    <source>
        <dbReference type="Pfam" id="PF12571"/>
    </source>
</evidence>
<feature type="domain" description="Phage tail collar" evidence="3">
    <location>
        <begin position="353"/>
        <end position="391"/>
    </location>
</feature>